<evidence type="ECO:0000256" key="1">
    <source>
        <dbReference type="SAM" id="Coils"/>
    </source>
</evidence>
<dbReference type="AlphaFoldDB" id="A0AAE9MRL6"/>
<keyword evidence="1" id="KW-0175">Coiled coil</keyword>
<reference evidence="3" key="1">
    <citation type="submission" date="2019-04" db="EMBL/GenBank/DDBJ databases">
        <title>Whole genome sequencing of oral phylogroup 2 treponemes.</title>
        <authorList>
            <person name="Chan Y."/>
            <person name="Zeng H.H."/>
            <person name="Yu X.L."/>
            <person name="Leung W.K."/>
            <person name="Watt R.M."/>
        </authorList>
    </citation>
    <scope>NUCLEOTIDE SEQUENCE</scope>
    <source>
        <strain evidence="3">OMZ 835</strain>
    </source>
</reference>
<gene>
    <name evidence="3" type="ORF">E4N74_06020</name>
</gene>
<dbReference type="PANTHER" id="PTHR41786:SF1">
    <property type="entry name" value="6-HYDROXYMETHYLPTERIN DIPHOSPHOKINASE MPTE-LIKE DOMAIN-CONTAINING PROTEIN"/>
    <property type="match status" value="1"/>
</dbReference>
<dbReference type="Proteomes" id="UP001058682">
    <property type="component" value="Chromosome"/>
</dbReference>
<dbReference type="PANTHER" id="PTHR41786">
    <property type="entry name" value="MOTILITY ACCESSORY FACTOR MAF"/>
    <property type="match status" value="1"/>
</dbReference>
<feature type="coiled-coil region" evidence="1">
    <location>
        <begin position="1"/>
        <end position="28"/>
    </location>
</feature>
<dbReference type="InterPro" id="IPR002826">
    <property type="entry name" value="MptE-like"/>
</dbReference>
<evidence type="ECO:0000313" key="3">
    <source>
        <dbReference type="EMBL" id="UTY33625.1"/>
    </source>
</evidence>
<feature type="domain" description="6-hydroxymethylpterin diphosphokinase MptE-like" evidence="2">
    <location>
        <begin position="196"/>
        <end position="367"/>
    </location>
</feature>
<organism evidence="3 4">
    <name type="scientific">Treponema putidum</name>
    <dbReference type="NCBI Taxonomy" id="221027"/>
    <lineage>
        <taxon>Bacteria</taxon>
        <taxon>Pseudomonadati</taxon>
        <taxon>Spirochaetota</taxon>
        <taxon>Spirochaetia</taxon>
        <taxon>Spirochaetales</taxon>
        <taxon>Treponemataceae</taxon>
        <taxon>Treponema</taxon>
    </lineage>
</organism>
<evidence type="ECO:0000313" key="4">
    <source>
        <dbReference type="Proteomes" id="UP001058682"/>
    </source>
</evidence>
<dbReference type="RefSeq" id="WP_145475259.1">
    <property type="nucleotide sequence ID" value="NZ_CP038804.1"/>
</dbReference>
<dbReference type="EMBL" id="CP038804">
    <property type="protein sequence ID" value="UTY33625.1"/>
    <property type="molecule type" value="Genomic_DNA"/>
</dbReference>
<dbReference type="Pfam" id="PF01973">
    <property type="entry name" value="MptE-like"/>
    <property type="match status" value="1"/>
</dbReference>
<name>A0AAE9MRL6_9SPIR</name>
<accession>A0AAE9MRL6</accession>
<evidence type="ECO:0000259" key="2">
    <source>
        <dbReference type="Pfam" id="PF01973"/>
    </source>
</evidence>
<sequence length="510" mass="58417">MNFFDKNIKNLKKRNLKLAENIISAEDKTDYPHTEYSKTGILLPVLKNGKHLHSKYDPIKEASRLFTGNENFVLFCGLGAGIHIEYFLNNFKSKHCAVTETDFSNLKTLFKITDFSKLIENNNLFFLPPLESEDFEREFINAYIPAIHGNFELKILRPWEDFYKEKIQKFEKKIQNSLEKIQADVSTQAAFGKLWMRNILRNLRIASLINPKIPKIDISKKACILGAGPSLEPALEIIKKERERLTLFASDTAFPVLNTAGIEADFFITIDPQNISYAHCFRPFTKNTVGIFDLCSNPILSEEFLKNGNTFFFTKSAHPFAQYASLFSPFPYMETGSGTVALAAKSAAISLGFRNLEFFGLDFAYTGGKAYANGTYLSNQFQKTSSKTSPLETKFCDLMFRTPVKKTEKNGKITYSTALLEGYKIFFNSKIKSHSQPNIRNFWKKEEFSTFPYLDFILHLKNPNQHNKTELTTALLPYFTYLSKKLSKNISDFADLELVLSQILEYTIRQ</sequence>
<protein>
    <submittedName>
        <fullName evidence="3">DUF115 domain-containing protein</fullName>
    </submittedName>
</protein>
<proteinExistence type="predicted"/>